<feature type="signal peptide" evidence="3">
    <location>
        <begin position="1"/>
        <end position="24"/>
    </location>
</feature>
<evidence type="ECO:0000313" key="5">
    <source>
        <dbReference type="EMBL" id="TYT26412.1"/>
    </source>
</evidence>
<dbReference type="InterPro" id="IPR013320">
    <property type="entry name" value="ConA-like_dom_sf"/>
</dbReference>
<proteinExistence type="inferred from homology"/>
<gene>
    <name evidence="5" type="ORF">FZO89_09155</name>
</gene>
<dbReference type="OrthoDB" id="9809583at2"/>
<evidence type="ECO:0000256" key="3">
    <source>
        <dbReference type="SAM" id="SignalP"/>
    </source>
</evidence>
<dbReference type="Proteomes" id="UP000324973">
    <property type="component" value="Unassembled WGS sequence"/>
</dbReference>
<evidence type="ECO:0000256" key="1">
    <source>
        <dbReference type="ARBA" id="ARBA00006865"/>
    </source>
</evidence>
<dbReference type="GO" id="GO:0005975">
    <property type="term" value="P:carbohydrate metabolic process"/>
    <property type="evidence" value="ECO:0007669"/>
    <property type="project" value="InterPro"/>
</dbReference>
<reference evidence="5 6" key="1">
    <citation type="submission" date="2019-08" db="EMBL/GenBank/DDBJ databases">
        <title>Luteimonas viscosus sp. nov., isolated from soil of a sunflower field.</title>
        <authorList>
            <person name="Jianli Z."/>
            <person name="Ying Z."/>
        </authorList>
    </citation>
    <scope>NUCLEOTIDE SEQUENCE [LARGE SCALE GENOMIC DNA]</scope>
    <source>
        <strain evidence="5 6">XBU10</strain>
    </source>
</reference>
<dbReference type="PROSITE" id="PS51762">
    <property type="entry name" value="GH16_2"/>
    <property type="match status" value="1"/>
</dbReference>
<dbReference type="EMBL" id="VTFT01000001">
    <property type="protein sequence ID" value="TYT26412.1"/>
    <property type="molecule type" value="Genomic_DNA"/>
</dbReference>
<dbReference type="RefSeq" id="WP_149102963.1">
    <property type="nucleotide sequence ID" value="NZ_VTFT01000001.1"/>
</dbReference>
<feature type="domain" description="GH16" evidence="4">
    <location>
        <begin position="49"/>
        <end position="290"/>
    </location>
</feature>
<keyword evidence="3" id="KW-0732">Signal</keyword>
<dbReference type="CDD" id="cd08023">
    <property type="entry name" value="GH16_laminarinase_like"/>
    <property type="match status" value="1"/>
</dbReference>
<dbReference type="Gene3D" id="2.60.120.200">
    <property type="match status" value="1"/>
</dbReference>
<feature type="chain" id="PRO_5022985815" evidence="3">
    <location>
        <begin position="25"/>
        <end position="348"/>
    </location>
</feature>
<name>A0A5D4XTU6_9GAMM</name>
<keyword evidence="5" id="KW-0378">Hydrolase</keyword>
<feature type="region of interest" description="Disordered" evidence="2">
    <location>
        <begin position="291"/>
        <end position="348"/>
    </location>
</feature>
<dbReference type="InterPro" id="IPR000757">
    <property type="entry name" value="Beta-glucanase-like"/>
</dbReference>
<keyword evidence="6" id="KW-1185">Reference proteome</keyword>
<dbReference type="PANTHER" id="PTHR10963:SF55">
    <property type="entry name" value="GLYCOSIDE HYDROLASE FAMILY 16 PROTEIN"/>
    <property type="match status" value="1"/>
</dbReference>
<comment type="caution">
    <text evidence="5">The sequence shown here is derived from an EMBL/GenBank/DDBJ whole genome shotgun (WGS) entry which is preliminary data.</text>
</comment>
<comment type="similarity">
    <text evidence="1">Belongs to the glycosyl hydrolase 16 family.</text>
</comment>
<dbReference type="Pfam" id="PF00722">
    <property type="entry name" value="Glyco_hydro_16"/>
    <property type="match status" value="1"/>
</dbReference>
<sequence>MPHAIAPRLRTALLLACLVPAGCAASGLPRAGIEARSAAAATGVLVWADEFDTANTADWTFETGGHGWGNNELQYYTGGQNAFIQYDTMAGSNVLVIEARRGAPADASCWYGACQYSSTRMITRGKREFRHGRVEARIRLPQTQGIWPAFWMLGSNLGEVGWPQSGEIDIMEHVGFEPDLTHGALHGPGYSGDTPFSGTHDLGERADAGYHVYAMEWDGAGVRWFVDGQPFYSVTRAQVEARGPWVFDQPFFVLLNVAVGGNWPGSPDATSVFPQRMYVDWVRVYQPGQRLRRNGGQPLAPPRANAVPPAEVPQAGVPRAVVPQAATPRTPVRKAMPGRTQPARSFER</sequence>
<organism evidence="5 6">
    <name type="scientific">Luteimonas viscosa</name>
    <dbReference type="NCBI Taxonomy" id="1132694"/>
    <lineage>
        <taxon>Bacteria</taxon>
        <taxon>Pseudomonadati</taxon>
        <taxon>Pseudomonadota</taxon>
        <taxon>Gammaproteobacteria</taxon>
        <taxon>Lysobacterales</taxon>
        <taxon>Lysobacteraceae</taxon>
        <taxon>Luteimonas</taxon>
    </lineage>
</organism>
<dbReference type="AlphaFoldDB" id="A0A5D4XTU6"/>
<evidence type="ECO:0000313" key="6">
    <source>
        <dbReference type="Proteomes" id="UP000324973"/>
    </source>
</evidence>
<evidence type="ECO:0000259" key="4">
    <source>
        <dbReference type="PROSITE" id="PS51762"/>
    </source>
</evidence>
<dbReference type="InterPro" id="IPR050546">
    <property type="entry name" value="Glycosyl_Hydrlase_16"/>
</dbReference>
<evidence type="ECO:0000256" key="2">
    <source>
        <dbReference type="SAM" id="MobiDB-lite"/>
    </source>
</evidence>
<dbReference type="PANTHER" id="PTHR10963">
    <property type="entry name" value="GLYCOSYL HYDROLASE-RELATED"/>
    <property type="match status" value="1"/>
</dbReference>
<dbReference type="SUPFAM" id="SSF49899">
    <property type="entry name" value="Concanavalin A-like lectins/glucanases"/>
    <property type="match status" value="1"/>
</dbReference>
<dbReference type="GO" id="GO:0004553">
    <property type="term" value="F:hydrolase activity, hydrolyzing O-glycosyl compounds"/>
    <property type="evidence" value="ECO:0007669"/>
    <property type="project" value="InterPro"/>
</dbReference>
<accession>A0A5D4XTU6</accession>
<protein>
    <submittedName>
        <fullName evidence="5">Glycoside hydrolase family 16 protein</fullName>
    </submittedName>
</protein>